<evidence type="ECO:0000313" key="3">
    <source>
        <dbReference type="EMBL" id="ORX39278.1"/>
    </source>
</evidence>
<dbReference type="STRING" id="4999.A0A1Y1UMJ4"/>
<evidence type="ECO:0000313" key="4">
    <source>
        <dbReference type="Proteomes" id="UP000193218"/>
    </source>
</evidence>
<dbReference type="OrthoDB" id="6256716at2759"/>
<proteinExistence type="predicted"/>
<feature type="region of interest" description="Disordered" evidence="1">
    <location>
        <begin position="1"/>
        <end position="27"/>
    </location>
</feature>
<dbReference type="AlphaFoldDB" id="A0A1Y1UMJ4"/>
<dbReference type="RefSeq" id="XP_021873141.1">
    <property type="nucleotide sequence ID" value="XM_022017979.1"/>
</dbReference>
<dbReference type="InterPro" id="IPR019328">
    <property type="entry name" value="PIGH-H_dom"/>
</dbReference>
<feature type="domain" description="Phosphatidylinositol N-acetylglucosaminyltransferase subunit H conserved" evidence="2">
    <location>
        <begin position="162"/>
        <end position="203"/>
    </location>
</feature>
<dbReference type="InParanoid" id="A0A1Y1UMJ4"/>
<accession>A0A1Y1UMJ4</accession>
<comment type="caution">
    <text evidence="3">The sequence shown here is derived from an EMBL/GenBank/DDBJ whole genome shotgun (WGS) entry which is preliminary data.</text>
</comment>
<organism evidence="3 4">
    <name type="scientific">Kockovaella imperatae</name>
    <dbReference type="NCBI Taxonomy" id="4999"/>
    <lineage>
        <taxon>Eukaryota</taxon>
        <taxon>Fungi</taxon>
        <taxon>Dikarya</taxon>
        <taxon>Basidiomycota</taxon>
        <taxon>Agaricomycotina</taxon>
        <taxon>Tremellomycetes</taxon>
        <taxon>Tremellales</taxon>
        <taxon>Cuniculitremaceae</taxon>
        <taxon>Kockovaella</taxon>
    </lineage>
</organism>
<protein>
    <recommendedName>
        <fullName evidence="2">Phosphatidylinositol N-acetylglucosaminyltransferase subunit H conserved domain-containing protein</fullName>
    </recommendedName>
</protein>
<dbReference type="Proteomes" id="UP000193218">
    <property type="component" value="Unassembled WGS sequence"/>
</dbReference>
<reference evidence="3 4" key="1">
    <citation type="submission" date="2017-03" db="EMBL/GenBank/DDBJ databases">
        <title>Widespread Adenine N6-methylation of Active Genes in Fungi.</title>
        <authorList>
            <consortium name="DOE Joint Genome Institute"/>
            <person name="Mondo S.J."/>
            <person name="Dannebaum R.O."/>
            <person name="Kuo R.C."/>
            <person name="Louie K.B."/>
            <person name="Bewick A.J."/>
            <person name="Labutti K."/>
            <person name="Haridas S."/>
            <person name="Kuo A."/>
            <person name="Salamov A."/>
            <person name="Ahrendt S.R."/>
            <person name="Lau R."/>
            <person name="Bowen B.P."/>
            <person name="Lipzen A."/>
            <person name="Sullivan W."/>
            <person name="Andreopoulos W.B."/>
            <person name="Clum A."/>
            <person name="Lindquist E."/>
            <person name="Daum C."/>
            <person name="Northen T.R."/>
            <person name="Ramamoorthy G."/>
            <person name="Schmitz R.J."/>
            <person name="Gryganskyi A."/>
            <person name="Culley D."/>
            <person name="Magnuson J."/>
            <person name="James T.Y."/>
            <person name="O'Malley M.A."/>
            <person name="Stajich J.E."/>
            <person name="Spatafora J.W."/>
            <person name="Visel A."/>
            <person name="Grigoriev I.V."/>
        </authorList>
    </citation>
    <scope>NUCLEOTIDE SEQUENCE [LARGE SCALE GENOMIC DNA]</scope>
    <source>
        <strain evidence="3 4">NRRL Y-17943</strain>
    </source>
</reference>
<gene>
    <name evidence="3" type="ORF">BD324DRAFT_649358</name>
</gene>
<evidence type="ECO:0000259" key="2">
    <source>
        <dbReference type="Pfam" id="PF10181"/>
    </source>
</evidence>
<dbReference type="Pfam" id="PF10181">
    <property type="entry name" value="PIG-H"/>
    <property type="match status" value="1"/>
</dbReference>
<keyword evidence="4" id="KW-1185">Reference proteome</keyword>
<sequence>MRKRHEPSDASNQPVKDGSAGRASATDRPLRAHPNFCVVRQPSADALVEYRVYNVRYHPSGRVVRGDGWGLLDLIVLSGLVYAASRTQWTSYIAQEERLDFWHLWQSPITLLLVFLAWSFVKTQTVLYQSITVNADYTLALKTVRGISIPTIRPDGLRSVDRHHIPLRITRHLVALSEVSTIVINECLTRWNARYYLAVLCLGGNIIVPFDIVSPVHAILVEIYHELHEVLAKYDDETGKASHKEDSAEGEPMA</sequence>
<evidence type="ECO:0000256" key="1">
    <source>
        <dbReference type="SAM" id="MobiDB-lite"/>
    </source>
</evidence>
<name>A0A1Y1UMJ4_9TREE</name>
<dbReference type="GeneID" id="33559788"/>
<dbReference type="EMBL" id="NBSH01000003">
    <property type="protein sequence ID" value="ORX39278.1"/>
    <property type="molecule type" value="Genomic_DNA"/>
</dbReference>